<dbReference type="EMBL" id="CP015118">
    <property type="protein sequence ID" value="ARN22169.1"/>
    <property type="molecule type" value="Genomic_DNA"/>
</dbReference>
<evidence type="ECO:0000313" key="2">
    <source>
        <dbReference type="Proteomes" id="UP000193427"/>
    </source>
</evidence>
<dbReference type="Proteomes" id="UP000193427">
    <property type="component" value="Chromosome"/>
</dbReference>
<organism evidence="1 2">
    <name type="scientific">Piscinibacter gummiphilus</name>
    <dbReference type="NCBI Taxonomy" id="946333"/>
    <lineage>
        <taxon>Bacteria</taxon>
        <taxon>Pseudomonadati</taxon>
        <taxon>Pseudomonadota</taxon>
        <taxon>Betaproteobacteria</taxon>
        <taxon>Burkholderiales</taxon>
        <taxon>Sphaerotilaceae</taxon>
        <taxon>Piscinibacter</taxon>
    </lineage>
</organism>
<keyword evidence="2" id="KW-1185">Reference proteome</keyword>
<reference evidence="1 2" key="1">
    <citation type="submission" date="2016-04" db="EMBL/GenBank/DDBJ databases">
        <title>Complete genome sequence of natural rubber-degrading, novel Gram-negative bacterium, Rhizobacter gummiphilus strain NS21.</title>
        <authorList>
            <person name="Tabata M."/>
            <person name="Kasai D."/>
            <person name="Fukuda M."/>
        </authorList>
    </citation>
    <scope>NUCLEOTIDE SEQUENCE [LARGE SCALE GENOMIC DNA]</scope>
    <source>
        <strain evidence="1 2">NS21</strain>
    </source>
</reference>
<gene>
    <name evidence="1" type="ORF">A4W93_20950</name>
</gene>
<dbReference type="RefSeq" id="WP_085752467.1">
    <property type="nucleotide sequence ID" value="NZ_BSPR01000006.1"/>
</dbReference>
<name>A0A1W6LD60_9BURK</name>
<accession>A0A1W6LD60</accession>
<evidence type="ECO:0000313" key="1">
    <source>
        <dbReference type="EMBL" id="ARN22169.1"/>
    </source>
</evidence>
<sequence>MKQQSILFVPRTKAWVDANPDDKIGNKLEGLWKDGHPSSKTNLCTLKYLDQGGAFDFNRDGRQVYVISGHGTPNCSTCFWKDKTSTVDAVSVADQTVLKFPQGNFGDVKLKIHSCHSSETGVDSFASVFAAAFEKSMRLTQRTGRVEIFGYEGALSVAPQLLTSGNITNSTEFLRTSPHLGHLSSTEHHRYTKKAPQPGQWAQYWGRASDGRVVIAALTFP</sequence>
<protein>
    <submittedName>
        <fullName evidence="1">Uncharacterized protein</fullName>
    </submittedName>
</protein>
<dbReference type="KEGG" id="rgu:A4W93_20950"/>
<proteinExistence type="predicted"/>
<dbReference type="AlphaFoldDB" id="A0A1W6LD60"/>